<sequence>MKKNPITSSVIGPDGKPVAGIQGAIMKAVGVQRPLVLAYLRRLRRKHPNYTAAELAKLVERDYLLAITGSGAAVGATAALPAVGTAAALGFSAAATVGFLEASALYGQSLAELHGIAIENPDKARLLVMAILLGDEGSSMISALTHQAVGRGAGPVKGWAAMFGANKPASLWSTMQGAMQKTFMKKMLTTQGASMLGRIVPFGIGAAIGGVGNRYLGKRVVEAASLAFGTLPTTIPKQLLSDRDRESGVVVVPPRTHATEADAAAEVEAAIEAERSRRIQNAGQQP</sequence>
<gene>
    <name evidence="1" type="ORF">JOF47_004383</name>
</gene>
<dbReference type="Proteomes" id="UP001296993">
    <property type="component" value="Unassembled WGS sequence"/>
</dbReference>
<keyword evidence="2" id="KW-1185">Reference proteome</keyword>
<dbReference type="RefSeq" id="WP_210002686.1">
    <property type="nucleotide sequence ID" value="NZ_BAAAJY010000014.1"/>
</dbReference>
<evidence type="ECO:0000313" key="1">
    <source>
        <dbReference type="EMBL" id="MBP2388810.1"/>
    </source>
</evidence>
<dbReference type="EMBL" id="JAGIOF010000004">
    <property type="protein sequence ID" value="MBP2388810.1"/>
    <property type="molecule type" value="Genomic_DNA"/>
</dbReference>
<evidence type="ECO:0008006" key="3">
    <source>
        <dbReference type="Google" id="ProtNLM"/>
    </source>
</evidence>
<protein>
    <recommendedName>
        <fullName evidence="3">Di-and tripeptidase</fullName>
    </recommendedName>
</protein>
<name>A0ABS4XK48_9MICC</name>
<proteinExistence type="predicted"/>
<organism evidence="1 2">
    <name type="scientific">Paeniglutamicibacter kerguelensis</name>
    <dbReference type="NCBI Taxonomy" id="254788"/>
    <lineage>
        <taxon>Bacteria</taxon>
        <taxon>Bacillati</taxon>
        <taxon>Actinomycetota</taxon>
        <taxon>Actinomycetes</taxon>
        <taxon>Micrococcales</taxon>
        <taxon>Micrococcaceae</taxon>
        <taxon>Paeniglutamicibacter</taxon>
    </lineage>
</organism>
<accession>A0ABS4XK48</accession>
<reference evidence="1 2" key="1">
    <citation type="submission" date="2021-03" db="EMBL/GenBank/DDBJ databases">
        <title>Sequencing the genomes of 1000 actinobacteria strains.</title>
        <authorList>
            <person name="Klenk H.-P."/>
        </authorList>
    </citation>
    <scope>NUCLEOTIDE SEQUENCE [LARGE SCALE GENOMIC DNA]</scope>
    <source>
        <strain evidence="1 2">DSM 15797</strain>
    </source>
</reference>
<comment type="caution">
    <text evidence="1">The sequence shown here is derived from an EMBL/GenBank/DDBJ whole genome shotgun (WGS) entry which is preliminary data.</text>
</comment>
<evidence type="ECO:0000313" key="2">
    <source>
        <dbReference type="Proteomes" id="UP001296993"/>
    </source>
</evidence>